<accession>A0ABV2PMP4</accession>
<dbReference type="InterPro" id="IPR019096">
    <property type="entry name" value="YopX_protein"/>
</dbReference>
<dbReference type="Gene3D" id="2.30.30.290">
    <property type="entry name" value="YopX-like domains"/>
    <property type="match status" value="1"/>
</dbReference>
<dbReference type="SUPFAM" id="SSF159006">
    <property type="entry name" value="YopX-like"/>
    <property type="match status" value="1"/>
</dbReference>
<protein>
    <submittedName>
        <fullName evidence="2">Phage protein (TIGR01671 family)</fullName>
    </submittedName>
</protein>
<feature type="domain" description="YopX protein" evidence="1">
    <location>
        <begin position="6"/>
        <end position="128"/>
    </location>
</feature>
<evidence type="ECO:0000313" key="2">
    <source>
        <dbReference type="EMBL" id="MET4562211.1"/>
    </source>
</evidence>
<proteinExistence type="predicted"/>
<dbReference type="Pfam" id="PF09643">
    <property type="entry name" value="YopX"/>
    <property type="match status" value="1"/>
</dbReference>
<dbReference type="InterPro" id="IPR023385">
    <property type="entry name" value="YopX-like_C"/>
</dbReference>
<reference evidence="2 3" key="1">
    <citation type="submission" date="2024-06" db="EMBL/GenBank/DDBJ databases">
        <title>Sorghum-associated microbial communities from plants grown in Nebraska, USA.</title>
        <authorList>
            <person name="Schachtman D."/>
        </authorList>
    </citation>
    <scope>NUCLEOTIDE SEQUENCE [LARGE SCALE GENOMIC DNA]</scope>
    <source>
        <strain evidence="2 3">736</strain>
    </source>
</reference>
<dbReference type="Proteomes" id="UP001549363">
    <property type="component" value="Unassembled WGS sequence"/>
</dbReference>
<name>A0ABV2PMP4_9BACI</name>
<comment type="caution">
    <text evidence="2">The sequence shown here is derived from an EMBL/GenBank/DDBJ whole genome shotgun (WGS) entry which is preliminary data.</text>
</comment>
<sequence length="131" mass="14964">MSREIKFRAWVEHSLAKYMDYEPTLQGDGILTSIFVNEAMERSDSKFMQYTGLKDKNGKEIYEGDIVDYLGDIDLANSNVLRVIEYKAEEACFVARLPIGVEGEEAVYLNEYDFAIIGNIYENPELLEATT</sequence>
<dbReference type="EMBL" id="JBEPSB010000018">
    <property type="protein sequence ID" value="MET4562211.1"/>
    <property type="molecule type" value="Genomic_DNA"/>
</dbReference>
<dbReference type="InterPro" id="IPR010024">
    <property type="entry name" value="CHP16711"/>
</dbReference>
<evidence type="ECO:0000259" key="1">
    <source>
        <dbReference type="Pfam" id="PF09643"/>
    </source>
</evidence>
<gene>
    <name evidence="2" type="ORF">ABIA69_003397</name>
</gene>
<dbReference type="RefSeq" id="WP_354472393.1">
    <property type="nucleotide sequence ID" value="NZ_JBEPSB010000018.1"/>
</dbReference>
<keyword evidence="3" id="KW-1185">Reference proteome</keyword>
<organism evidence="2 3">
    <name type="scientific">Lysinibacillus parviboronicapiens</name>
    <dbReference type="NCBI Taxonomy" id="436516"/>
    <lineage>
        <taxon>Bacteria</taxon>
        <taxon>Bacillati</taxon>
        <taxon>Bacillota</taxon>
        <taxon>Bacilli</taxon>
        <taxon>Bacillales</taxon>
        <taxon>Bacillaceae</taxon>
        <taxon>Lysinibacillus</taxon>
    </lineage>
</organism>
<evidence type="ECO:0000313" key="3">
    <source>
        <dbReference type="Proteomes" id="UP001549363"/>
    </source>
</evidence>
<dbReference type="NCBIfam" id="TIGR01671">
    <property type="entry name" value="phage_TIGR01671"/>
    <property type="match status" value="1"/>
</dbReference>